<keyword evidence="7" id="KW-0539">Nucleus</keyword>
<dbReference type="Gene3D" id="1.25.40.570">
    <property type="match status" value="1"/>
</dbReference>
<comment type="subcellular location">
    <subcellularLocation>
        <location evidence="2">Cytoplasm</location>
    </subcellularLocation>
    <subcellularLocation>
        <location evidence="1">Nucleus</location>
    </subcellularLocation>
</comment>
<keyword evidence="8" id="KW-0472">Membrane</keyword>
<organism evidence="10 11">
    <name type="scientific">Canna indica</name>
    <name type="common">Indian-shot</name>
    <dbReference type="NCBI Taxonomy" id="4628"/>
    <lineage>
        <taxon>Eukaryota</taxon>
        <taxon>Viridiplantae</taxon>
        <taxon>Streptophyta</taxon>
        <taxon>Embryophyta</taxon>
        <taxon>Tracheophyta</taxon>
        <taxon>Spermatophyta</taxon>
        <taxon>Magnoliopsida</taxon>
        <taxon>Liliopsida</taxon>
        <taxon>Zingiberales</taxon>
        <taxon>Cannaceae</taxon>
        <taxon>Canna</taxon>
    </lineage>
</organism>
<keyword evidence="8" id="KW-0812">Transmembrane</keyword>
<keyword evidence="6" id="KW-0736">Signalosome</keyword>
<dbReference type="SUPFAM" id="SSF46785">
    <property type="entry name" value="Winged helix' DNA-binding domain"/>
    <property type="match status" value="1"/>
</dbReference>
<dbReference type="Pfam" id="PF22788">
    <property type="entry name" value="COP9_hel_rpt"/>
    <property type="match status" value="1"/>
</dbReference>
<evidence type="ECO:0000256" key="7">
    <source>
        <dbReference type="ARBA" id="ARBA00023242"/>
    </source>
</evidence>
<keyword evidence="11" id="KW-1185">Reference proteome</keyword>
<proteinExistence type="inferred from homology"/>
<evidence type="ECO:0000313" key="10">
    <source>
        <dbReference type="EMBL" id="WOL16103.1"/>
    </source>
</evidence>
<dbReference type="InterPro" id="IPR055089">
    <property type="entry name" value="COP9_N"/>
</dbReference>
<evidence type="ECO:0000313" key="11">
    <source>
        <dbReference type="Proteomes" id="UP001327560"/>
    </source>
</evidence>
<accession>A0AAQ3KZR3</accession>
<dbReference type="Pfam" id="PF01399">
    <property type="entry name" value="PCI"/>
    <property type="match status" value="1"/>
</dbReference>
<dbReference type="GO" id="GO:0006511">
    <property type="term" value="P:ubiquitin-dependent protein catabolic process"/>
    <property type="evidence" value="ECO:0007669"/>
    <property type="project" value="TreeGrafter"/>
</dbReference>
<evidence type="ECO:0000256" key="6">
    <source>
        <dbReference type="ARBA" id="ARBA00022790"/>
    </source>
</evidence>
<evidence type="ECO:0000256" key="1">
    <source>
        <dbReference type="ARBA" id="ARBA00004123"/>
    </source>
</evidence>
<keyword evidence="5" id="KW-0963">Cytoplasm</keyword>
<evidence type="ECO:0000256" key="8">
    <source>
        <dbReference type="SAM" id="Phobius"/>
    </source>
</evidence>
<evidence type="ECO:0000256" key="3">
    <source>
        <dbReference type="ARBA" id="ARBA00007084"/>
    </source>
</evidence>
<reference evidence="10 11" key="1">
    <citation type="submission" date="2023-10" db="EMBL/GenBank/DDBJ databases">
        <title>Chromosome-scale genome assembly provides insights into flower coloration mechanisms of Canna indica.</title>
        <authorList>
            <person name="Li C."/>
        </authorList>
    </citation>
    <scope>NUCLEOTIDE SEQUENCE [LARGE SCALE GENOMIC DNA]</scope>
    <source>
        <tissue evidence="10">Flower</tissue>
    </source>
</reference>
<dbReference type="PROSITE" id="PS50250">
    <property type="entry name" value="PCI"/>
    <property type="match status" value="1"/>
</dbReference>
<dbReference type="InterPro" id="IPR050756">
    <property type="entry name" value="CSN3"/>
</dbReference>
<name>A0AAQ3KZR3_9LILI</name>
<dbReference type="GO" id="GO:0005737">
    <property type="term" value="C:cytoplasm"/>
    <property type="evidence" value="ECO:0007669"/>
    <property type="project" value="UniProtKB-SubCell"/>
</dbReference>
<evidence type="ECO:0000256" key="2">
    <source>
        <dbReference type="ARBA" id="ARBA00004496"/>
    </source>
</evidence>
<feature type="transmembrane region" description="Helical" evidence="8">
    <location>
        <begin position="419"/>
        <end position="442"/>
    </location>
</feature>
<dbReference type="FunFam" id="1.25.40.570:FF:000008">
    <property type="entry name" value="COP9 signalosome complex subunit 3"/>
    <property type="match status" value="1"/>
</dbReference>
<sequence length="447" mass="50430">MDSVEALVAHIQGLSGSPAEVAQLHSLLKQSEDTLRSQAARLAPFLPQLDPSAHTLGYLFLLEAYSSEPNLREQADIFVSIVVEFINSCSTEQIRLAPEKFISVCKSFKDQVMQLQVPMQGIAPLRMALRKIQTSSEQLTPLHPDYLTLCLLAKCYKAGLSVLNDDIFEVDQPRDLFLYCYYGGMINIGLKRFVKALECLHNVVTAPMTALNETAVEAYKKYILVSLILNGQVPSFPKYTSAAAHRNLKSYTQPYVDLANCYATGTFSEFEACIQTHLEKFQSDSNLGLVKQVLSSLYKRNIQRLTQTYLTLSLQDIANAVQLKTPKEAEMHVLRMIQDGEIFATINQKDGMVSFHEDPEQYKTCHMIEHIDSSIQRLMALSKKLSSLDEHISCDPAYLAKVSSPTTESTERKWSMEELSLWLVFSVIFYDSCFLNCVSFYLSSQFK</sequence>
<evidence type="ECO:0000256" key="4">
    <source>
        <dbReference type="ARBA" id="ARBA00014878"/>
    </source>
</evidence>
<evidence type="ECO:0000256" key="5">
    <source>
        <dbReference type="ARBA" id="ARBA00022490"/>
    </source>
</evidence>
<gene>
    <name evidence="10" type="ORF">Cni_G24885</name>
</gene>
<dbReference type="InterPro" id="IPR036390">
    <property type="entry name" value="WH_DNA-bd_sf"/>
</dbReference>
<keyword evidence="8" id="KW-1133">Transmembrane helix</keyword>
<dbReference type="PANTHER" id="PTHR10758">
    <property type="entry name" value="26S PROTEASOME NON-ATPASE REGULATORY SUBUNIT 3/COP9 SIGNALOSOME COMPLEX SUBUNIT 3"/>
    <property type="match status" value="1"/>
</dbReference>
<dbReference type="EMBL" id="CP136897">
    <property type="protein sequence ID" value="WOL16103.1"/>
    <property type="molecule type" value="Genomic_DNA"/>
</dbReference>
<comment type="similarity">
    <text evidence="3">Belongs to the CSN3 family.</text>
</comment>
<dbReference type="Proteomes" id="UP001327560">
    <property type="component" value="Chromosome 8"/>
</dbReference>
<dbReference type="GO" id="GO:0008180">
    <property type="term" value="C:COP9 signalosome"/>
    <property type="evidence" value="ECO:0007669"/>
    <property type="project" value="UniProtKB-KW"/>
</dbReference>
<dbReference type="AlphaFoldDB" id="A0AAQ3KZR3"/>
<protein>
    <recommendedName>
        <fullName evidence="4">COP9 signalosome complex subunit 3</fullName>
    </recommendedName>
</protein>
<dbReference type="FunFam" id="1.10.10.10:FF:000354">
    <property type="entry name" value="COP9 signalosome complex subunit 3"/>
    <property type="match status" value="1"/>
</dbReference>
<dbReference type="InterPro" id="IPR000717">
    <property type="entry name" value="PCI_dom"/>
</dbReference>
<dbReference type="PANTHER" id="PTHR10758:SF1">
    <property type="entry name" value="COP9 SIGNALOSOME COMPLEX SUBUNIT 3"/>
    <property type="match status" value="1"/>
</dbReference>
<dbReference type="SMART" id="SM00088">
    <property type="entry name" value="PINT"/>
    <property type="match status" value="1"/>
</dbReference>
<feature type="domain" description="PCI" evidence="9">
    <location>
        <begin position="192"/>
        <end position="360"/>
    </location>
</feature>
<evidence type="ECO:0000259" key="9">
    <source>
        <dbReference type="PROSITE" id="PS50250"/>
    </source>
</evidence>